<dbReference type="GO" id="GO:0061630">
    <property type="term" value="F:ubiquitin protein ligase activity"/>
    <property type="evidence" value="ECO:0007669"/>
    <property type="project" value="TreeGrafter"/>
</dbReference>
<sequence>MDKNISKLLKDMKTSTTFIERTDSTWKPWCVYWSPSTGDLLVGMFFYNYYDYDTPCKMWGKVTRYNYTGQLTQTLQEDNTGQKMFRHPICITENSNGDVVVSDLDAVVVTECGGRHRFSYTGHPSGSRLSPRGICTDPLSHILVCDRITSTVQMIDRNDEDYNINKLSNDMKITTTIIEKTESKWEPHCVLWSQSNGDLLVGMYKEDTNIGKVTRYNQTRELTQTIEHDDRGLELYSNPTFLAENNNGDIVVSDDLSAVVVTDREGRHRFSYTGHPSGSGLSPCGICTDALSHILVCDIRTNTIQIIDKNGQFLSYLLTKSEEIDEPRSLCYDINTHHLWVGSDNSNKLFVYRYITQQDNKTGKCDLLSHLSTGLYK</sequence>
<dbReference type="EMBL" id="JH817914">
    <property type="protein sequence ID" value="EKC39847.1"/>
    <property type="molecule type" value="Genomic_DNA"/>
</dbReference>
<organism evidence="1">
    <name type="scientific">Magallana gigas</name>
    <name type="common">Pacific oyster</name>
    <name type="synonym">Crassostrea gigas</name>
    <dbReference type="NCBI Taxonomy" id="29159"/>
    <lineage>
        <taxon>Eukaryota</taxon>
        <taxon>Metazoa</taxon>
        <taxon>Spiralia</taxon>
        <taxon>Lophotrochozoa</taxon>
        <taxon>Mollusca</taxon>
        <taxon>Bivalvia</taxon>
        <taxon>Autobranchia</taxon>
        <taxon>Pteriomorphia</taxon>
        <taxon>Ostreida</taxon>
        <taxon>Ostreoidea</taxon>
        <taxon>Ostreidae</taxon>
        <taxon>Magallana</taxon>
    </lineage>
</organism>
<dbReference type="GO" id="GO:0000209">
    <property type="term" value="P:protein polyubiquitination"/>
    <property type="evidence" value="ECO:0007669"/>
    <property type="project" value="TreeGrafter"/>
</dbReference>
<dbReference type="InParanoid" id="K1QSH4"/>
<dbReference type="GO" id="GO:0043161">
    <property type="term" value="P:proteasome-mediated ubiquitin-dependent protein catabolic process"/>
    <property type="evidence" value="ECO:0007669"/>
    <property type="project" value="TreeGrafter"/>
</dbReference>
<reference evidence="1" key="1">
    <citation type="journal article" date="2012" name="Nature">
        <title>The oyster genome reveals stress adaptation and complexity of shell formation.</title>
        <authorList>
            <person name="Zhang G."/>
            <person name="Fang X."/>
            <person name="Guo X."/>
            <person name="Li L."/>
            <person name="Luo R."/>
            <person name="Xu F."/>
            <person name="Yang P."/>
            <person name="Zhang L."/>
            <person name="Wang X."/>
            <person name="Qi H."/>
            <person name="Xiong Z."/>
            <person name="Que H."/>
            <person name="Xie Y."/>
            <person name="Holland P.W."/>
            <person name="Paps J."/>
            <person name="Zhu Y."/>
            <person name="Wu F."/>
            <person name="Chen Y."/>
            <person name="Wang J."/>
            <person name="Peng C."/>
            <person name="Meng J."/>
            <person name="Yang L."/>
            <person name="Liu J."/>
            <person name="Wen B."/>
            <person name="Zhang N."/>
            <person name="Huang Z."/>
            <person name="Zhu Q."/>
            <person name="Feng Y."/>
            <person name="Mount A."/>
            <person name="Hedgecock D."/>
            <person name="Xu Z."/>
            <person name="Liu Y."/>
            <person name="Domazet-Loso T."/>
            <person name="Du Y."/>
            <person name="Sun X."/>
            <person name="Zhang S."/>
            <person name="Liu B."/>
            <person name="Cheng P."/>
            <person name="Jiang X."/>
            <person name="Li J."/>
            <person name="Fan D."/>
            <person name="Wang W."/>
            <person name="Fu W."/>
            <person name="Wang T."/>
            <person name="Wang B."/>
            <person name="Zhang J."/>
            <person name="Peng Z."/>
            <person name="Li Y."/>
            <person name="Li N."/>
            <person name="Wang J."/>
            <person name="Chen M."/>
            <person name="He Y."/>
            <person name="Tan F."/>
            <person name="Song X."/>
            <person name="Zheng Q."/>
            <person name="Huang R."/>
            <person name="Yang H."/>
            <person name="Du X."/>
            <person name="Chen L."/>
            <person name="Yang M."/>
            <person name="Gaffney P.M."/>
            <person name="Wang S."/>
            <person name="Luo L."/>
            <person name="She Z."/>
            <person name="Ming Y."/>
            <person name="Huang W."/>
            <person name="Zhang S."/>
            <person name="Huang B."/>
            <person name="Zhang Y."/>
            <person name="Qu T."/>
            <person name="Ni P."/>
            <person name="Miao G."/>
            <person name="Wang J."/>
            <person name="Wang Q."/>
            <person name="Steinberg C.E."/>
            <person name="Wang H."/>
            <person name="Li N."/>
            <person name="Qian L."/>
            <person name="Zhang G."/>
            <person name="Li Y."/>
            <person name="Yang H."/>
            <person name="Liu X."/>
            <person name="Wang J."/>
            <person name="Yin Y."/>
            <person name="Wang J."/>
        </authorList>
    </citation>
    <scope>NUCLEOTIDE SEQUENCE [LARGE SCALE GENOMIC DNA]</scope>
    <source>
        <strain evidence="1">05x7-T-G4-1.051#20</strain>
    </source>
</reference>
<dbReference type="Gene3D" id="2.120.10.30">
    <property type="entry name" value="TolB, C-terminal domain"/>
    <property type="match status" value="1"/>
</dbReference>
<dbReference type="HOGENOM" id="CLU_007742_6_2_1"/>
<dbReference type="PANTHER" id="PTHR24104">
    <property type="entry name" value="E3 UBIQUITIN-PROTEIN LIGASE NHLRC1-RELATED"/>
    <property type="match status" value="1"/>
</dbReference>
<dbReference type="InterPro" id="IPR050952">
    <property type="entry name" value="TRIM-NHL_E3_ligases"/>
</dbReference>
<dbReference type="GO" id="GO:0008270">
    <property type="term" value="F:zinc ion binding"/>
    <property type="evidence" value="ECO:0007669"/>
    <property type="project" value="UniProtKB-KW"/>
</dbReference>
<dbReference type="PANTHER" id="PTHR24104:SF25">
    <property type="entry name" value="PROTEIN LIN-41"/>
    <property type="match status" value="1"/>
</dbReference>
<proteinExistence type="predicted"/>
<gene>
    <name evidence="1" type="ORF">CGI_10012905</name>
</gene>
<accession>K1QSH4</accession>
<name>K1QSH4_MAGGI</name>
<dbReference type="SUPFAM" id="SSF101898">
    <property type="entry name" value="NHL repeat"/>
    <property type="match status" value="1"/>
</dbReference>
<evidence type="ECO:0000313" key="1">
    <source>
        <dbReference type="EMBL" id="EKC39847.1"/>
    </source>
</evidence>
<dbReference type="InterPro" id="IPR011042">
    <property type="entry name" value="6-blade_b-propeller_TolB-like"/>
</dbReference>
<dbReference type="AlphaFoldDB" id="K1QSH4"/>
<protein>
    <submittedName>
        <fullName evidence="1">Tripartite motif-containing protein 3</fullName>
    </submittedName>
</protein>